<dbReference type="Pfam" id="PF20268">
    <property type="entry name" value="SBDS_C"/>
    <property type="match status" value="1"/>
</dbReference>
<evidence type="ECO:0000313" key="5">
    <source>
        <dbReference type="EMBL" id="GBF36983.1"/>
    </source>
</evidence>
<feature type="domain" description="Ribosome maturation protein SDO1/SBDS N-terminal" evidence="2">
    <location>
        <begin position="7"/>
        <end position="93"/>
    </location>
</feature>
<accession>A0A401HRY6</accession>
<protein>
    <submittedName>
        <fullName evidence="5">Ribosome maturation protein SDO1</fullName>
    </submittedName>
</protein>
<dbReference type="InterPro" id="IPR018978">
    <property type="entry name" value="SDO1/SBDS_central"/>
</dbReference>
<dbReference type="PANTHER" id="PTHR10927:SF4">
    <property type="entry name" value="RIBOSOME MATURATION PROTEIN SDO1 HOMOLOG"/>
    <property type="match status" value="1"/>
</dbReference>
<evidence type="ECO:0000313" key="6">
    <source>
        <dbReference type="Proteomes" id="UP000290527"/>
    </source>
</evidence>
<sequence>MVSLEKAVIARFQSHGEKFEILVDPYLAAKLKEGQPVDMSEILASETVYRDANKGEKVSEELLKKVFGTTDIYEIAKKIITKGTVQLTAQQRKEMKEKKKKQIISIIARNAINPQTGTPHPPKRIEKALEEAKVNIDIYKSAEEQVPLIMKELKKIIPIKFERREIAVKVPPEYTSSVYYSLREYGTVKEEEWQEDGSLIFIIEIPSGIEGEFYSHLNKLTKGNVQTKLLRKL</sequence>
<evidence type="ECO:0000259" key="3">
    <source>
        <dbReference type="Pfam" id="PF09377"/>
    </source>
</evidence>
<dbReference type="Gene3D" id="1.10.10.900">
    <property type="entry name" value="SBDS protein C-terminal domain, subdomain 1"/>
    <property type="match status" value="1"/>
</dbReference>
<gene>
    <name evidence="5" type="ORF">MHHB_P1213</name>
</gene>
<dbReference type="GO" id="GO:0042256">
    <property type="term" value="P:cytosolic ribosome assembly"/>
    <property type="evidence" value="ECO:0007669"/>
    <property type="project" value="InterPro"/>
</dbReference>
<dbReference type="Proteomes" id="UP000290527">
    <property type="component" value="Unassembled WGS sequence"/>
</dbReference>
<dbReference type="InterPro" id="IPR046928">
    <property type="entry name" value="SDO1/SBDS_C"/>
</dbReference>
<dbReference type="Pfam" id="PF09377">
    <property type="entry name" value="SBDS_domain_II"/>
    <property type="match status" value="1"/>
</dbReference>
<feature type="domain" description="Ribosome maturation protein SDO1/SBDS C-terminal" evidence="4">
    <location>
        <begin position="165"/>
        <end position="230"/>
    </location>
</feature>
<dbReference type="Pfam" id="PF01172">
    <property type="entry name" value="SBDS_N"/>
    <property type="match status" value="1"/>
</dbReference>
<dbReference type="AlphaFoldDB" id="A0A401HRY6"/>
<keyword evidence="6" id="KW-1185">Reference proteome</keyword>
<evidence type="ECO:0000259" key="2">
    <source>
        <dbReference type="Pfam" id="PF01172"/>
    </source>
</evidence>
<evidence type="ECO:0000256" key="1">
    <source>
        <dbReference type="ARBA" id="ARBA00007433"/>
    </source>
</evidence>
<proteinExistence type="inferred from homology"/>
<dbReference type="EMBL" id="BFAX01000005">
    <property type="protein sequence ID" value="GBF36983.1"/>
    <property type="molecule type" value="Genomic_DNA"/>
</dbReference>
<evidence type="ECO:0000259" key="4">
    <source>
        <dbReference type="Pfam" id="PF20268"/>
    </source>
</evidence>
<comment type="similarity">
    <text evidence="1">Belongs to the SDO1/SBDS family.</text>
</comment>
<feature type="domain" description="Ribosome maturation protein SDO1/SBDS central" evidence="3">
    <location>
        <begin position="101"/>
        <end position="162"/>
    </location>
</feature>
<dbReference type="SUPFAM" id="SSF89895">
    <property type="entry name" value="FYSH domain"/>
    <property type="match status" value="1"/>
</dbReference>
<dbReference type="InterPro" id="IPR035647">
    <property type="entry name" value="EFG_III/V"/>
</dbReference>
<comment type="caution">
    <text evidence="5">The sequence shown here is derived from an EMBL/GenBank/DDBJ whole genome shotgun (WGS) entry which is preliminary data.</text>
</comment>
<dbReference type="OrthoDB" id="84504at2157"/>
<dbReference type="SUPFAM" id="SSF109728">
    <property type="entry name" value="Hypothetical protein AF0491, middle domain"/>
    <property type="match status" value="1"/>
</dbReference>
<dbReference type="SUPFAM" id="SSF54980">
    <property type="entry name" value="EF-G C-terminal domain-like"/>
    <property type="match status" value="1"/>
</dbReference>
<dbReference type="Gene3D" id="3.30.70.240">
    <property type="match status" value="1"/>
</dbReference>
<dbReference type="InterPro" id="IPR002140">
    <property type="entry name" value="Sdo1/SBDS"/>
</dbReference>
<dbReference type="InterPro" id="IPR036786">
    <property type="entry name" value="Ribosome_mat_SBDS_N_sf"/>
</dbReference>
<dbReference type="InterPro" id="IPR019783">
    <property type="entry name" value="SDO1/SBDS_N"/>
</dbReference>
<dbReference type="RefSeq" id="WP_131007815.1">
    <property type="nucleotide sequence ID" value="NZ_BFAX01000005.1"/>
</dbReference>
<dbReference type="Gene3D" id="3.30.1250.10">
    <property type="entry name" value="Ribosome maturation protein SBDS, N-terminal domain"/>
    <property type="match status" value="1"/>
</dbReference>
<dbReference type="InterPro" id="IPR037188">
    <property type="entry name" value="Sdo1/SBDS_central_sf"/>
</dbReference>
<reference evidence="5 6" key="1">
    <citation type="journal article" date="2019" name="Int. J. Syst. Evol. Microbiol.">
        <title>Methanofervidicoccus abyssi gen. nov., sp. nov., a hydrogenotrophic methanogen, isolated from a hydrothermal vent chimney in the Mid-Cayman Spreading Center, the Caribbean Sea.</title>
        <authorList>
            <person name="Sakai S."/>
            <person name="Takaki Y."/>
            <person name="Miyazaki M."/>
            <person name="Ogawara M."/>
            <person name="Yanagawa K."/>
            <person name="Miyazaki J."/>
            <person name="Takai K."/>
        </authorList>
    </citation>
    <scope>NUCLEOTIDE SEQUENCE [LARGE SCALE GENOMIC DNA]</scope>
    <source>
        <strain evidence="5 6">HHB</strain>
    </source>
</reference>
<organism evidence="5 6">
    <name type="scientific">Methanofervidicoccus abyssi</name>
    <dbReference type="NCBI Taxonomy" id="2082189"/>
    <lineage>
        <taxon>Archaea</taxon>
        <taxon>Methanobacteriati</taxon>
        <taxon>Methanobacteriota</taxon>
        <taxon>Methanomada group</taxon>
        <taxon>Methanococci</taxon>
        <taxon>Methanococcales</taxon>
        <taxon>Methanofervidicoccus</taxon>
    </lineage>
</organism>
<dbReference type="NCBIfam" id="TIGR00291">
    <property type="entry name" value="RNA_SBDS"/>
    <property type="match status" value="1"/>
</dbReference>
<dbReference type="PANTHER" id="PTHR10927">
    <property type="entry name" value="RIBOSOME MATURATION PROTEIN SBDS"/>
    <property type="match status" value="1"/>
</dbReference>
<dbReference type="InterPro" id="IPR039100">
    <property type="entry name" value="Sdo1/SBDS-like"/>
</dbReference>
<name>A0A401HRY6_9EURY</name>